<sequence>MANEKQYSEFARKVLKGMQIAYEKMLHEEALRGESIVVADDEGNIKHVPAKILLEKGTHLEQS</sequence>
<dbReference type="AlphaFoldDB" id="A0A069QI06"/>
<dbReference type="PATRIC" id="fig|1122985.7.peg.1501"/>
<keyword evidence="2" id="KW-1185">Reference proteome</keyword>
<organism evidence="1 2">
    <name type="scientific">Hoylesella loescheii DSM 19665 = JCM 12249 = ATCC 15930</name>
    <dbReference type="NCBI Taxonomy" id="1122985"/>
    <lineage>
        <taxon>Bacteria</taxon>
        <taxon>Pseudomonadati</taxon>
        <taxon>Bacteroidota</taxon>
        <taxon>Bacteroidia</taxon>
        <taxon>Bacteroidales</taxon>
        <taxon>Prevotellaceae</taxon>
        <taxon>Hoylesella</taxon>
    </lineage>
</organism>
<reference evidence="1 2" key="1">
    <citation type="submission" date="2013-08" db="EMBL/GenBank/DDBJ databases">
        <authorList>
            <person name="Weinstock G."/>
            <person name="Sodergren E."/>
            <person name="Wylie T."/>
            <person name="Fulton L."/>
            <person name="Fulton R."/>
            <person name="Fronick C."/>
            <person name="O'Laughlin M."/>
            <person name="Godfrey J."/>
            <person name="Miner T."/>
            <person name="Herter B."/>
            <person name="Appelbaum E."/>
            <person name="Cordes M."/>
            <person name="Lek S."/>
            <person name="Wollam A."/>
            <person name="Pepin K.H."/>
            <person name="Palsikar V.B."/>
            <person name="Mitreva M."/>
            <person name="Wilson R.K."/>
        </authorList>
    </citation>
    <scope>NUCLEOTIDE SEQUENCE [LARGE SCALE GENOMIC DNA]</scope>
    <source>
        <strain evidence="1 2">ATCC 15930</strain>
    </source>
</reference>
<protein>
    <submittedName>
        <fullName evidence="1">Uncharacterized protein</fullName>
    </submittedName>
</protein>
<evidence type="ECO:0000313" key="1">
    <source>
        <dbReference type="EMBL" id="KDR52493.1"/>
    </source>
</evidence>
<name>A0A069QI06_HOYLO</name>
<proteinExistence type="predicted"/>
<comment type="caution">
    <text evidence="1">The sequence shown here is derived from an EMBL/GenBank/DDBJ whole genome shotgun (WGS) entry which is preliminary data.</text>
</comment>
<dbReference type="RefSeq" id="WP_018968180.1">
    <property type="nucleotide sequence ID" value="NZ_KB899222.1"/>
</dbReference>
<gene>
    <name evidence="1" type="ORF">HMPREF1991_01446</name>
</gene>
<evidence type="ECO:0000313" key="2">
    <source>
        <dbReference type="Proteomes" id="UP000027442"/>
    </source>
</evidence>
<dbReference type="HOGENOM" id="CLU_196778_0_0_10"/>
<dbReference type="EMBL" id="JNGW01000062">
    <property type="protein sequence ID" value="KDR52493.1"/>
    <property type="molecule type" value="Genomic_DNA"/>
</dbReference>
<dbReference type="Proteomes" id="UP000027442">
    <property type="component" value="Unassembled WGS sequence"/>
</dbReference>
<accession>A0A069QI06</accession>